<protein>
    <submittedName>
        <fullName evidence="2">Uncharacterized protein</fullName>
    </submittedName>
</protein>
<accession>A0A1W0VUA9</accession>
<sequence length="116" mass="12624">MANVPRHDEADHVMGGVHPAPRPFVDHVQRRLLNAGRLLLTGGWLVLTHHTVGNDDRAMNAEHALFGFALLLLGVFLVMLSPVAPRFPGATRFGTAVADAVLFYYLLVELAPAGNY</sequence>
<name>A0A1W0VUA9_SORBI</name>
<evidence type="ECO:0000313" key="2">
    <source>
        <dbReference type="EMBL" id="OQU76877.1"/>
    </source>
</evidence>
<evidence type="ECO:0000313" key="3">
    <source>
        <dbReference type="Proteomes" id="UP000000768"/>
    </source>
</evidence>
<dbReference type="Gramene" id="OQU76877">
    <property type="protein sequence ID" value="OQU76877"/>
    <property type="gene ID" value="SORBI_3010G226800"/>
</dbReference>
<dbReference type="InParanoid" id="A0A1W0VUA9"/>
<proteinExistence type="predicted"/>
<evidence type="ECO:0000256" key="1">
    <source>
        <dbReference type="SAM" id="Phobius"/>
    </source>
</evidence>
<reference evidence="2 3" key="1">
    <citation type="journal article" date="2009" name="Nature">
        <title>The Sorghum bicolor genome and the diversification of grasses.</title>
        <authorList>
            <person name="Paterson A.H."/>
            <person name="Bowers J.E."/>
            <person name="Bruggmann R."/>
            <person name="Dubchak I."/>
            <person name="Grimwood J."/>
            <person name="Gundlach H."/>
            <person name="Haberer G."/>
            <person name="Hellsten U."/>
            <person name="Mitros T."/>
            <person name="Poliakov A."/>
            <person name="Schmutz J."/>
            <person name="Spannagl M."/>
            <person name="Tang H."/>
            <person name="Wang X."/>
            <person name="Wicker T."/>
            <person name="Bharti A.K."/>
            <person name="Chapman J."/>
            <person name="Feltus F.A."/>
            <person name="Gowik U."/>
            <person name="Grigoriev I.V."/>
            <person name="Lyons E."/>
            <person name="Maher C.A."/>
            <person name="Martis M."/>
            <person name="Narechania A."/>
            <person name="Otillar R.P."/>
            <person name="Penning B.W."/>
            <person name="Salamov A.A."/>
            <person name="Wang Y."/>
            <person name="Zhang L."/>
            <person name="Carpita N.C."/>
            <person name="Freeling M."/>
            <person name="Gingle A.R."/>
            <person name="Hash C.T."/>
            <person name="Keller B."/>
            <person name="Klein P."/>
            <person name="Kresovich S."/>
            <person name="McCann M.C."/>
            <person name="Ming R."/>
            <person name="Peterson D.G."/>
            <person name="Mehboob-ur-Rahman"/>
            <person name="Ware D."/>
            <person name="Westhoff P."/>
            <person name="Mayer K.F."/>
            <person name="Messing J."/>
            <person name="Rokhsar D.S."/>
        </authorList>
    </citation>
    <scope>NUCLEOTIDE SEQUENCE [LARGE SCALE GENOMIC DNA]</scope>
    <source>
        <strain evidence="3">cv. BTx623</strain>
    </source>
</reference>
<reference evidence="3" key="2">
    <citation type="journal article" date="2018" name="Plant J.">
        <title>The Sorghum bicolor reference genome: improved assembly, gene annotations, a transcriptome atlas, and signatures of genome organization.</title>
        <authorList>
            <person name="McCormick R.F."/>
            <person name="Truong S.K."/>
            <person name="Sreedasyam A."/>
            <person name="Jenkins J."/>
            <person name="Shu S."/>
            <person name="Sims D."/>
            <person name="Kennedy M."/>
            <person name="Amirebrahimi M."/>
            <person name="Weers B.D."/>
            <person name="McKinley B."/>
            <person name="Mattison A."/>
            <person name="Morishige D.T."/>
            <person name="Grimwood J."/>
            <person name="Schmutz J."/>
            <person name="Mullet J.E."/>
        </authorList>
    </citation>
    <scope>NUCLEOTIDE SEQUENCE [LARGE SCALE GENOMIC DNA]</scope>
    <source>
        <strain evidence="3">cv. BTx623</strain>
    </source>
</reference>
<keyword evidence="3" id="KW-1185">Reference proteome</keyword>
<organism evidence="2 3">
    <name type="scientific">Sorghum bicolor</name>
    <name type="common">Sorghum</name>
    <name type="synonym">Sorghum vulgare</name>
    <dbReference type="NCBI Taxonomy" id="4558"/>
    <lineage>
        <taxon>Eukaryota</taxon>
        <taxon>Viridiplantae</taxon>
        <taxon>Streptophyta</taxon>
        <taxon>Embryophyta</taxon>
        <taxon>Tracheophyta</taxon>
        <taxon>Spermatophyta</taxon>
        <taxon>Magnoliopsida</taxon>
        <taxon>Liliopsida</taxon>
        <taxon>Poales</taxon>
        <taxon>Poaceae</taxon>
        <taxon>PACMAD clade</taxon>
        <taxon>Panicoideae</taxon>
        <taxon>Andropogonodae</taxon>
        <taxon>Andropogoneae</taxon>
        <taxon>Sorghinae</taxon>
        <taxon>Sorghum</taxon>
    </lineage>
</organism>
<gene>
    <name evidence="2" type="ORF">SORBI_3010G226800</name>
</gene>
<dbReference type="AlphaFoldDB" id="A0A1W0VUA9"/>
<dbReference type="OMA" id="AAYQFPW"/>
<feature type="transmembrane region" description="Helical" evidence="1">
    <location>
        <begin position="64"/>
        <end position="84"/>
    </location>
</feature>
<keyword evidence="1" id="KW-0472">Membrane</keyword>
<feature type="transmembrane region" description="Helical" evidence="1">
    <location>
        <begin position="90"/>
        <end position="108"/>
    </location>
</feature>
<dbReference type="Proteomes" id="UP000000768">
    <property type="component" value="Chromosome 10"/>
</dbReference>
<keyword evidence="1" id="KW-1133">Transmembrane helix</keyword>
<dbReference type="EMBL" id="CM000769">
    <property type="protein sequence ID" value="OQU76877.1"/>
    <property type="molecule type" value="Genomic_DNA"/>
</dbReference>
<keyword evidence="1" id="KW-0812">Transmembrane</keyword>